<dbReference type="NCBIfam" id="TIGR00180">
    <property type="entry name" value="parB_part"/>
    <property type="match status" value="1"/>
</dbReference>
<organism evidence="5 6">
    <name type="scientific">Novosphingobium piscinae</name>
    <dbReference type="NCBI Taxonomy" id="1507448"/>
    <lineage>
        <taxon>Bacteria</taxon>
        <taxon>Pseudomonadati</taxon>
        <taxon>Pseudomonadota</taxon>
        <taxon>Alphaproteobacteria</taxon>
        <taxon>Sphingomonadales</taxon>
        <taxon>Sphingomonadaceae</taxon>
        <taxon>Novosphingobium</taxon>
    </lineage>
</organism>
<dbReference type="SUPFAM" id="SSF110849">
    <property type="entry name" value="ParB/Sulfiredoxin"/>
    <property type="match status" value="1"/>
</dbReference>
<evidence type="ECO:0000256" key="3">
    <source>
        <dbReference type="SAM" id="MobiDB-lite"/>
    </source>
</evidence>
<feature type="region of interest" description="Disordered" evidence="3">
    <location>
        <begin position="263"/>
        <end position="319"/>
    </location>
</feature>
<evidence type="ECO:0000313" key="5">
    <source>
        <dbReference type="EMBL" id="MBC2668747.1"/>
    </source>
</evidence>
<dbReference type="NCBIfam" id="TIGR03734">
    <property type="entry name" value="PRTRC_parB"/>
    <property type="match status" value="1"/>
</dbReference>
<dbReference type="InterPro" id="IPR041468">
    <property type="entry name" value="HTH_ParB/Spo0J"/>
</dbReference>
<feature type="compositionally biased region" description="Low complexity" evidence="3">
    <location>
        <begin position="307"/>
        <end position="319"/>
    </location>
</feature>
<keyword evidence="6" id="KW-1185">Reference proteome</keyword>
<evidence type="ECO:0000256" key="2">
    <source>
        <dbReference type="ARBA" id="ARBA00022829"/>
    </source>
</evidence>
<dbReference type="Gene3D" id="3.90.1530.30">
    <property type="match status" value="1"/>
</dbReference>
<dbReference type="GO" id="GO:0007059">
    <property type="term" value="P:chromosome segregation"/>
    <property type="evidence" value="ECO:0007669"/>
    <property type="project" value="UniProtKB-KW"/>
</dbReference>
<dbReference type="InterPro" id="IPR004437">
    <property type="entry name" value="ParB/RepB/Spo0J"/>
</dbReference>
<feature type="domain" description="ParB-like N-terminal" evidence="4">
    <location>
        <begin position="16"/>
        <end position="106"/>
    </location>
</feature>
<keyword evidence="2" id="KW-0159">Chromosome partition</keyword>
<dbReference type="Pfam" id="PF02195">
    <property type="entry name" value="ParB_N"/>
    <property type="match status" value="1"/>
</dbReference>
<dbReference type="SUPFAM" id="SSF109709">
    <property type="entry name" value="KorB DNA-binding domain-like"/>
    <property type="match status" value="1"/>
</dbReference>
<evidence type="ECO:0000256" key="1">
    <source>
        <dbReference type="ARBA" id="ARBA00006295"/>
    </source>
</evidence>
<feature type="compositionally biased region" description="Polar residues" evidence="3">
    <location>
        <begin position="294"/>
        <end position="306"/>
    </location>
</feature>
<comment type="similarity">
    <text evidence="1">Belongs to the ParB family.</text>
</comment>
<dbReference type="GO" id="GO:0005694">
    <property type="term" value="C:chromosome"/>
    <property type="evidence" value="ECO:0007669"/>
    <property type="project" value="TreeGrafter"/>
</dbReference>
<dbReference type="InterPro" id="IPR036086">
    <property type="entry name" value="ParB/Sulfiredoxin_sf"/>
</dbReference>
<dbReference type="PANTHER" id="PTHR33375:SF1">
    <property type="entry name" value="CHROMOSOME-PARTITIONING PROTEIN PARB-RELATED"/>
    <property type="match status" value="1"/>
</dbReference>
<dbReference type="PANTHER" id="PTHR33375">
    <property type="entry name" value="CHROMOSOME-PARTITIONING PROTEIN PARB-RELATED"/>
    <property type="match status" value="1"/>
</dbReference>
<dbReference type="Gene3D" id="1.10.10.2830">
    <property type="match status" value="1"/>
</dbReference>
<dbReference type="InterPro" id="IPR003115">
    <property type="entry name" value="ParB_N"/>
</dbReference>
<dbReference type="InterPro" id="IPR022396">
    <property type="entry name" value="PRTRC_ParB"/>
</dbReference>
<dbReference type="SMART" id="SM00470">
    <property type="entry name" value="ParB"/>
    <property type="match status" value="1"/>
</dbReference>
<protein>
    <submittedName>
        <fullName evidence="5">PRTRC system ParB family protein</fullName>
    </submittedName>
</protein>
<name>A0A7X1FYM7_9SPHN</name>
<dbReference type="AlphaFoldDB" id="A0A7X1FYM7"/>
<proteinExistence type="inferred from homology"/>
<dbReference type="RefSeq" id="WP_185678615.1">
    <property type="nucleotide sequence ID" value="NZ_JACLAX010000004.1"/>
</dbReference>
<dbReference type="GO" id="GO:0003677">
    <property type="term" value="F:DNA binding"/>
    <property type="evidence" value="ECO:0007669"/>
    <property type="project" value="InterPro"/>
</dbReference>
<comment type="caution">
    <text evidence="5">The sequence shown here is derived from an EMBL/GenBank/DDBJ whole genome shotgun (WGS) entry which is preliminary data.</text>
</comment>
<evidence type="ECO:0000313" key="6">
    <source>
        <dbReference type="Proteomes" id="UP000551327"/>
    </source>
</evidence>
<sequence>MTDTIEAEPQVAQAAPMIPLASITPAANPRRFFSPAKHEELVASIRLRGVLQPILVRPAGEGYAIVAGERRYRAAAEVYGRTGMIPAIVRTMTDQEALEAAIDENDIREDASETEQADAAVRVLAACGDDRAEAAKRLGWSTAKLDRRLALAGLSATVKAALDERRIKVGHAELLAAVPGDKQDRALETILSAGIDVAKTRELLQRMTQSLAAATFDKTECAGCGFNSARQKALFETHVEDGHCTNGACYTLKVEAAAKLAAEARPSPETSNSEGAADEVVPEAQASDDRLRSSPESSPVSKPGQGSTTSKPAAPAKAKVTVESLRAKLQTTRERAWRNAVAAVIADYADHLRIADLAATCVKSGAPFTFGQVMGLVSELEVDLRDHWRVDQAFLDQLGKDELKFIAIECGLVAHMGEKAFAKILGQTANSVAASMLAATGFDWAGRIPSAMSLDGKYGPPIAAEGVDE</sequence>
<gene>
    <name evidence="5" type="ORF">H7F53_06305</name>
</gene>
<evidence type="ECO:0000259" key="4">
    <source>
        <dbReference type="SMART" id="SM00470"/>
    </source>
</evidence>
<dbReference type="Proteomes" id="UP000551327">
    <property type="component" value="Unassembled WGS sequence"/>
</dbReference>
<accession>A0A7X1FYM7</accession>
<dbReference type="Pfam" id="PF17762">
    <property type="entry name" value="HTH_ParB"/>
    <property type="match status" value="1"/>
</dbReference>
<reference evidence="5 6" key="1">
    <citation type="submission" date="2020-08" db="EMBL/GenBank/DDBJ databases">
        <title>The genome sequence of type strain Novosphingobium piscinae KCTC 42194.</title>
        <authorList>
            <person name="Liu Y."/>
        </authorList>
    </citation>
    <scope>NUCLEOTIDE SEQUENCE [LARGE SCALE GENOMIC DNA]</scope>
    <source>
        <strain evidence="5 6">KCTC 42194</strain>
    </source>
</reference>
<dbReference type="EMBL" id="JACLAX010000004">
    <property type="protein sequence ID" value="MBC2668747.1"/>
    <property type="molecule type" value="Genomic_DNA"/>
</dbReference>
<dbReference type="InterPro" id="IPR050336">
    <property type="entry name" value="Chromosome_partition/occlusion"/>
</dbReference>